<keyword evidence="7" id="KW-0347">Helicase</keyword>
<keyword evidence="8" id="KW-0067">ATP-binding</keyword>
<keyword evidence="14" id="KW-1185">Reference proteome</keyword>
<evidence type="ECO:0000259" key="11">
    <source>
        <dbReference type="PROSITE" id="PS51192"/>
    </source>
</evidence>
<dbReference type="CDD" id="cd09641">
    <property type="entry name" value="Cas3''_I"/>
    <property type="match status" value="1"/>
</dbReference>
<evidence type="ECO:0000313" key="14">
    <source>
        <dbReference type="Proteomes" id="UP001595923"/>
    </source>
</evidence>
<evidence type="ECO:0000256" key="3">
    <source>
        <dbReference type="ARBA" id="ARBA00022722"/>
    </source>
</evidence>
<dbReference type="InterPro" id="IPR054712">
    <property type="entry name" value="Cas3-like_dom"/>
</dbReference>
<keyword evidence="4" id="KW-0479">Metal-binding</keyword>
<reference evidence="14" key="1">
    <citation type="journal article" date="2019" name="Int. J. Syst. Evol. Microbiol.">
        <title>The Global Catalogue of Microorganisms (GCM) 10K type strain sequencing project: providing services to taxonomists for standard genome sequencing and annotation.</title>
        <authorList>
            <consortium name="The Broad Institute Genomics Platform"/>
            <consortium name="The Broad Institute Genome Sequencing Center for Infectious Disease"/>
            <person name="Wu L."/>
            <person name="Ma J."/>
        </authorList>
    </citation>
    <scope>NUCLEOTIDE SEQUENCE [LARGE SCALE GENOMIC DNA]</scope>
    <source>
        <strain evidence="14">XZYJ18</strain>
    </source>
</reference>
<evidence type="ECO:0000259" key="12">
    <source>
        <dbReference type="PROSITE" id="PS51643"/>
    </source>
</evidence>
<dbReference type="Pfam" id="PF22590">
    <property type="entry name" value="Cas3-like_C_2"/>
    <property type="match status" value="1"/>
</dbReference>
<dbReference type="InterPro" id="IPR027417">
    <property type="entry name" value="P-loop_NTPase"/>
</dbReference>
<accession>A0ABV9E114</accession>
<keyword evidence="5" id="KW-0547">Nucleotide-binding</keyword>
<keyword evidence="3" id="KW-0540">Nuclease</keyword>
<evidence type="ECO:0000256" key="4">
    <source>
        <dbReference type="ARBA" id="ARBA00022723"/>
    </source>
</evidence>
<name>A0ABV9E114_9ACTN</name>
<feature type="region of interest" description="Disordered" evidence="10">
    <location>
        <begin position="798"/>
        <end position="827"/>
    </location>
</feature>
<dbReference type="NCBIfam" id="TIGR01596">
    <property type="entry name" value="cas3_HD"/>
    <property type="match status" value="1"/>
</dbReference>
<dbReference type="InterPro" id="IPR014001">
    <property type="entry name" value="Helicase_ATP-bd"/>
</dbReference>
<dbReference type="SMART" id="SM00487">
    <property type="entry name" value="DEXDc"/>
    <property type="match status" value="1"/>
</dbReference>
<dbReference type="Gene3D" id="3.40.50.300">
    <property type="entry name" value="P-loop containing nucleotide triphosphate hydrolases"/>
    <property type="match status" value="2"/>
</dbReference>
<dbReference type="InterPro" id="IPR011545">
    <property type="entry name" value="DEAD/DEAH_box_helicase_dom"/>
</dbReference>
<dbReference type="EMBL" id="JBHSFQ010000029">
    <property type="protein sequence ID" value="MFC4564841.1"/>
    <property type="molecule type" value="Genomic_DNA"/>
</dbReference>
<dbReference type="NCBIfam" id="TIGR01587">
    <property type="entry name" value="cas3_core"/>
    <property type="match status" value="1"/>
</dbReference>
<comment type="similarity">
    <text evidence="1">In the N-terminal section; belongs to the CRISPR-associated nuclease Cas3-HD family.</text>
</comment>
<dbReference type="InterPro" id="IPR006483">
    <property type="entry name" value="CRISPR-assoc_Cas3_HD"/>
</dbReference>
<evidence type="ECO:0000313" key="13">
    <source>
        <dbReference type="EMBL" id="MFC4564841.1"/>
    </source>
</evidence>
<sequence length="827" mass="90746">MIPELVRPWAKHNKHGTHALVCHLIDTMEVAHALYPIFLGPKVRRELEETFAPLEGDARGWVALLCGLHDLGKYTPAFQSLVLEVAKARFPAEHHAILAKCAPARKLAGLDTKHGLSTALHMAAMLEDVGAGRDTAITIGHVLGGHHGWFPEPGMLRDIRGKSDLGDRTWREARSSMVCRIAQVAELEFDDFRWSEVGMSALGAIALAGLTTISDWVASDSSFFPYESAPDDLPAYRERARTHAARALAETGWSPWRPREGTGFTDLFEKEPRPVQTAVEKCLENCVEPGVLVVEAPTGEGKTKAGLYAAARLASRLGLGGLYLATPTKELSRQARDDVRELLTATGSDLDVNLVYSGAAKERSEERRADERKEEKGRSISPAGVGHEQQDGEESEEGAQDPREWFTRKKGLAFPVGVGTVDQALKSVIRSGHNFLGMTALGNKVVLIDEVHSYDAYTGLLVQQLMWFCGLMGVPVVLMSATLTGKSRCELIEQWRAGAEGRYANVESVGSPRAGSWQVTWSGGTGARLPVEPSKETAGRGRVRVERGGDSPQAIAQRAVAEVGEEGTALVVLNTVRRAGDVRDRIAALLDGRRKRPELVFFTGDHKNAERLAIRDRLAACLGKDTPRDRHAIVVGTQVLEHGLDMDADLLISDLCPIDLLFQRVGRLHRHNRPYRPERLRNPVLVVADVDPAEREARPPSRRDSLVFTAGVWTVYSTWLLGRSRVVLGEVLDRGEWDPLKEIGGLIHRVYADGVQLIEKGWENAWARARESHRRQTDKRDFHARSVMVSATKSASTVLRLTERSGPAGRTRLSHRGSGDGSGGPRG</sequence>
<feature type="compositionally biased region" description="Basic and acidic residues" evidence="10">
    <location>
        <begin position="361"/>
        <end position="378"/>
    </location>
</feature>
<comment type="similarity">
    <text evidence="2">In the central section; belongs to the CRISPR-associated helicase Cas3 family.</text>
</comment>
<dbReference type="PROSITE" id="PS51643">
    <property type="entry name" value="HD_CAS3"/>
    <property type="match status" value="1"/>
</dbReference>
<dbReference type="Proteomes" id="UP001595923">
    <property type="component" value="Unassembled WGS sequence"/>
</dbReference>
<evidence type="ECO:0000256" key="6">
    <source>
        <dbReference type="ARBA" id="ARBA00022801"/>
    </source>
</evidence>
<dbReference type="InterPro" id="IPR050547">
    <property type="entry name" value="DEAD_box_RNA_helicases"/>
</dbReference>
<dbReference type="PANTHER" id="PTHR47963:SF9">
    <property type="entry name" value="CRISPR-ASSOCIATED ENDONUCLEASE_HELICASE CAS3"/>
    <property type="match status" value="1"/>
</dbReference>
<feature type="region of interest" description="Disordered" evidence="10">
    <location>
        <begin position="361"/>
        <end position="401"/>
    </location>
</feature>
<dbReference type="InterPro" id="IPR006474">
    <property type="entry name" value="Helicase_Cas3_CRISPR-ass_core"/>
</dbReference>
<keyword evidence="6" id="KW-0378">Hydrolase</keyword>
<organism evidence="13 14">
    <name type="scientific">Nocardiopsis mangrovi</name>
    <dbReference type="NCBI Taxonomy" id="1179818"/>
    <lineage>
        <taxon>Bacteria</taxon>
        <taxon>Bacillati</taxon>
        <taxon>Actinomycetota</taxon>
        <taxon>Actinomycetes</taxon>
        <taxon>Streptosporangiales</taxon>
        <taxon>Nocardiopsidaceae</taxon>
        <taxon>Nocardiopsis</taxon>
    </lineage>
</organism>
<dbReference type="Gene3D" id="1.10.3210.30">
    <property type="match status" value="1"/>
</dbReference>
<dbReference type="RefSeq" id="WP_378578340.1">
    <property type="nucleotide sequence ID" value="NZ_JBHSFQ010000029.1"/>
</dbReference>
<evidence type="ECO:0000256" key="8">
    <source>
        <dbReference type="ARBA" id="ARBA00022840"/>
    </source>
</evidence>
<gene>
    <name evidence="13" type="primary">cas3</name>
    <name evidence="13" type="ORF">ACFO4E_23535</name>
</gene>
<dbReference type="Pfam" id="PF00270">
    <property type="entry name" value="DEAD"/>
    <property type="match status" value="1"/>
</dbReference>
<comment type="caution">
    <text evidence="13">The sequence shown here is derived from an EMBL/GenBank/DDBJ whole genome shotgun (WGS) entry which is preliminary data.</text>
</comment>
<evidence type="ECO:0000256" key="10">
    <source>
        <dbReference type="SAM" id="MobiDB-lite"/>
    </source>
</evidence>
<dbReference type="PROSITE" id="PS51192">
    <property type="entry name" value="HELICASE_ATP_BIND_1"/>
    <property type="match status" value="1"/>
</dbReference>
<dbReference type="SUPFAM" id="SSF52540">
    <property type="entry name" value="P-loop containing nucleoside triphosphate hydrolases"/>
    <property type="match status" value="1"/>
</dbReference>
<feature type="domain" description="Helicase ATP-binding" evidence="11">
    <location>
        <begin position="283"/>
        <end position="501"/>
    </location>
</feature>
<evidence type="ECO:0000256" key="1">
    <source>
        <dbReference type="ARBA" id="ARBA00006847"/>
    </source>
</evidence>
<keyword evidence="9" id="KW-0051">Antiviral defense</keyword>
<dbReference type="PANTHER" id="PTHR47963">
    <property type="entry name" value="DEAD-BOX ATP-DEPENDENT RNA HELICASE 47, MITOCHONDRIAL"/>
    <property type="match status" value="1"/>
</dbReference>
<dbReference type="Pfam" id="PF18019">
    <property type="entry name" value="Cas3_HD"/>
    <property type="match status" value="1"/>
</dbReference>
<protein>
    <submittedName>
        <fullName evidence="13">CRISPR-associated helicase Cas3</fullName>
    </submittedName>
</protein>
<proteinExistence type="inferred from homology"/>
<evidence type="ECO:0000256" key="9">
    <source>
        <dbReference type="ARBA" id="ARBA00023118"/>
    </source>
</evidence>
<evidence type="ECO:0000256" key="2">
    <source>
        <dbReference type="ARBA" id="ARBA00009046"/>
    </source>
</evidence>
<evidence type="ECO:0000256" key="5">
    <source>
        <dbReference type="ARBA" id="ARBA00022741"/>
    </source>
</evidence>
<dbReference type="CDD" id="cd17930">
    <property type="entry name" value="DEXHc_cas3"/>
    <property type="match status" value="1"/>
</dbReference>
<feature type="domain" description="HD Cas3-type" evidence="12">
    <location>
        <begin position="13"/>
        <end position="217"/>
    </location>
</feature>
<evidence type="ECO:0000256" key="7">
    <source>
        <dbReference type="ARBA" id="ARBA00022806"/>
    </source>
</evidence>
<dbReference type="InterPro" id="IPR038257">
    <property type="entry name" value="CRISPR-assoc_Cas3_HD_sf"/>
</dbReference>